<comment type="caution">
    <text evidence="4">The sequence shown here is derived from an EMBL/GenBank/DDBJ whole genome shotgun (WGS) entry which is preliminary data.</text>
</comment>
<keyword evidence="1 4" id="KW-0808">Transferase</keyword>
<dbReference type="NCBIfam" id="NF007807">
    <property type="entry name" value="PRK10514.1"/>
    <property type="match status" value="1"/>
</dbReference>
<evidence type="ECO:0000259" key="3">
    <source>
        <dbReference type="PROSITE" id="PS51186"/>
    </source>
</evidence>
<gene>
    <name evidence="4" type="ORF">FHQ09_05530</name>
</gene>
<sequence length="164" mass="17853">MVPPKTRTDMTALRLRPASGCSDVPALVAIWRSAVDATHDFLSDDDRDEIEKHLAADYFPAVRLTVAELDGRAVGFCGVVDGDLAMLFIDAGERGRGIGSALIDYAIEHEDVTTVDVNEQNTSALEFYRHQGFEMIGRSETDEAGRPYPILHMRLAGDADASGN</sequence>
<name>A0A5C4X4W0_9MICO</name>
<evidence type="ECO:0000313" key="5">
    <source>
        <dbReference type="Proteomes" id="UP000314223"/>
    </source>
</evidence>
<proteinExistence type="predicted"/>
<evidence type="ECO:0000256" key="2">
    <source>
        <dbReference type="ARBA" id="ARBA00023315"/>
    </source>
</evidence>
<evidence type="ECO:0000256" key="1">
    <source>
        <dbReference type="ARBA" id="ARBA00022679"/>
    </source>
</evidence>
<accession>A0A5C4X4W0</accession>
<dbReference type="InterPro" id="IPR000182">
    <property type="entry name" value="GNAT_dom"/>
</dbReference>
<organism evidence="4 5">
    <name type="scientific">Brevibacterium sediminis</name>
    <dbReference type="NCBI Taxonomy" id="1857024"/>
    <lineage>
        <taxon>Bacteria</taxon>
        <taxon>Bacillati</taxon>
        <taxon>Actinomycetota</taxon>
        <taxon>Actinomycetes</taxon>
        <taxon>Micrococcales</taxon>
        <taxon>Brevibacteriaceae</taxon>
        <taxon>Brevibacterium</taxon>
    </lineage>
</organism>
<dbReference type="EMBL" id="VDMQ01000002">
    <property type="protein sequence ID" value="TNM57024.1"/>
    <property type="molecule type" value="Genomic_DNA"/>
</dbReference>
<dbReference type="SUPFAM" id="SSF55729">
    <property type="entry name" value="Acyl-CoA N-acyltransferases (Nat)"/>
    <property type="match status" value="1"/>
</dbReference>
<dbReference type="InterPro" id="IPR016181">
    <property type="entry name" value="Acyl_CoA_acyltransferase"/>
</dbReference>
<dbReference type="AlphaFoldDB" id="A0A5C4X4W0"/>
<evidence type="ECO:0000313" key="4">
    <source>
        <dbReference type="EMBL" id="TNM57024.1"/>
    </source>
</evidence>
<dbReference type="RefSeq" id="WP_139467814.1">
    <property type="nucleotide sequence ID" value="NZ_JABKDD010000004.1"/>
</dbReference>
<dbReference type="Proteomes" id="UP000314223">
    <property type="component" value="Unassembled WGS sequence"/>
</dbReference>
<protein>
    <submittedName>
        <fullName evidence="4">Acetyltransferase</fullName>
    </submittedName>
</protein>
<dbReference type="Pfam" id="PF13508">
    <property type="entry name" value="Acetyltransf_7"/>
    <property type="match status" value="1"/>
</dbReference>
<dbReference type="PANTHER" id="PTHR43800">
    <property type="entry name" value="PEPTIDYL-LYSINE N-ACETYLTRANSFERASE YJAB"/>
    <property type="match status" value="1"/>
</dbReference>
<dbReference type="PANTHER" id="PTHR43800:SF1">
    <property type="entry name" value="PEPTIDYL-LYSINE N-ACETYLTRANSFERASE YJAB"/>
    <property type="match status" value="1"/>
</dbReference>
<dbReference type="GO" id="GO:0016747">
    <property type="term" value="F:acyltransferase activity, transferring groups other than amino-acyl groups"/>
    <property type="evidence" value="ECO:0007669"/>
    <property type="project" value="InterPro"/>
</dbReference>
<dbReference type="CDD" id="cd04301">
    <property type="entry name" value="NAT_SF"/>
    <property type="match status" value="1"/>
</dbReference>
<feature type="domain" description="N-acetyltransferase" evidence="3">
    <location>
        <begin position="13"/>
        <end position="158"/>
    </location>
</feature>
<keyword evidence="2" id="KW-0012">Acyltransferase</keyword>
<dbReference type="PROSITE" id="PS51186">
    <property type="entry name" value="GNAT"/>
    <property type="match status" value="1"/>
</dbReference>
<reference evidence="4 5" key="1">
    <citation type="submission" date="2019-06" db="EMBL/GenBank/DDBJ databases">
        <authorList>
            <person name="Mardanova A.M."/>
            <person name="Pudova D.S."/>
            <person name="Shagimardanova E.I."/>
            <person name="Gogoleva N.E."/>
            <person name="Lutfullin M.T."/>
            <person name="Hadieva G.F."/>
            <person name="Sharipova M.R."/>
        </authorList>
    </citation>
    <scope>NUCLEOTIDE SEQUENCE [LARGE SCALE GENOMIC DNA]</scope>
    <source>
        <strain evidence="4 5">MG-1</strain>
    </source>
</reference>
<dbReference type="Gene3D" id="3.40.630.30">
    <property type="match status" value="1"/>
</dbReference>